<comment type="similarity">
    <text evidence="1 9">Belongs to the guanylate kinase family.</text>
</comment>
<dbReference type="NCBIfam" id="TIGR03263">
    <property type="entry name" value="guanyl_kin"/>
    <property type="match status" value="1"/>
</dbReference>
<dbReference type="InterPro" id="IPR008144">
    <property type="entry name" value="Guanylate_kin-like_dom"/>
</dbReference>
<comment type="caution">
    <text evidence="11">The sequence shown here is derived from an EMBL/GenBank/DDBJ whole genome shotgun (WGS) entry which is preliminary data.</text>
</comment>
<dbReference type="GO" id="GO:0004385">
    <property type="term" value="F:GMP kinase activity"/>
    <property type="evidence" value="ECO:0007669"/>
    <property type="project" value="UniProtKB-UniRule"/>
</dbReference>
<dbReference type="SUPFAM" id="SSF52540">
    <property type="entry name" value="P-loop containing nucleoside triphosphate hydrolases"/>
    <property type="match status" value="1"/>
</dbReference>
<evidence type="ECO:0000259" key="10">
    <source>
        <dbReference type="PROSITE" id="PS50052"/>
    </source>
</evidence>
<dbReference type="CDD" id="cd00071">
    <property type="entry name" value="GMPK"/>
    <property type="match status" value="1"/>
</dbReference>
<dbReference type="InterPro" id="IPR027417">
    <property type="entry name" value="P-loop_NTPase"/>
</dbReference>
<dbReference type="PANTHER" id="PTHR23117">
    <property type="entry name" value="GUANYLATE KINASE-RELATED"/>
    <property type="match status" value="1"/>
</dbReference>
<evidence type="ECO:0000256" key="9">
    <source>
        <dbReference type="HAMAP-Rule" id="MF_00328"/>
    </source>
</evidence>
<dbReference type="Proteomes" id="UP000077589">
    <property type="component" value="Unassembled WGS sequence"/>
</dbReference>
<name>A0A1A9RD49_EIKCO</name>
<evidence type="ECO:0000256" key="4">
    <source>
        <dbReference type="ARBA" id="ARBA00022679"/>
    </source>
</evidence>
<dbReference type="InterPro" id="IPR017665">
    <property type="entry name" value="Guanylate_kinase"/>
</dbReference>
<keyword evidence="6 9" id="KW-0418">Kinase</keyword>
<keyword evidence="9" id="KW-0963">Cytoplasm</keyword>
<keyword evidence="4 9" id="KW-0808">Transferase</keyword>
<dbReference type="EC" id="2.7.4.8" evidence="2 9"/>
<evidence type="ECO:0000256" key="6">
    <source>
        <dbReference type="ARBA" id="ARBA00022777"/>
    </source>
</evidence>
<dbReference type="InterPro" id="IPR020590">
    <property type="entry name" value="Guanylate_kinase_CS"/>
</dbReference>
<comment type="function">
    <text evidence="9">Essential for recycling GMP and indirectly, cGMP.</text>
</comment>
<dbReference type="Gene3D" id="3.40.50.300">
    <property type="entry name" value="P-loop containing nucleotide triphosphate hydrolases"/>
    <property type="match status" value="1"/>
</dbReference>
<evidence type="ECO:0000256" key="1">
    <source>
        <dbReference type="ARBA" id="ARBA00005790"/>
    </source>
</evidence>
<dbReference type="STRING" id="539.A7P85_04125"/>
<organism evidence="11 12">
    <name type="scientific">Eikenella corrodens</name>
    <dbReference type="NCBI Taxonomy" id="539"/>
    <lineage>
        <taxon>Bacteria</taxon>
        <taxon>Pseudomonadati</taxon>
        <taxon>Pseudomonadota</taxon>
        <taxon>Betaproteobacteria</taxon>
        <taxon>Neisseriales</taxon>
        <taxon>Neisseriaceae</taxon>
        <taxon>Eikenella</taxon>
    </lineage>
</organism>
<dbReference type="FunFam" id="3.30.63.10:FF:000002">
    <property type="entry name" value="Guanylate kinase 1"/>
    <property type="match status" value="1"/>
</dbReference>
<keyword evidence="7 9" id="KW-0067">ATP-binding</keyword>
<gene>
    <name evidence="9" type="primary">gmk</name>
    <name evidence="11" type="ORF">A7P90_10900</name>
</gene>
<dbReference type="GO" id="GO:0005829">
    <property type="term" value="C:cytosol"/>
    <property type="evidence" value="ECO:0007669"/>
    <property type="project" value="TreeGrafter"/>
</dbReference>
<evidence type="ECO:0000256" key="2">
    <source>
        <dbReference type="ARBA" id="ARBA00012961"/>
    </source>
</evidence>
<evidence type="ECO:0000256" key="8">
    <source>
        <dbReference type="ARBA" id="ARBA00030128"/>
    </source>
</evidence>
<evidence type="ECO:0000256" key="5">
    <source>
        <dbReference type="ARBA" id="ARBA00022741"/>
    </source>
</evidence>
<dbReference type="OrthoDB" id="9808150at2"/>
<dbReference type="GO" id="GO:0005524">
    <property type="term" value="F:ATP binding"/>
    <property type="evidence" value="ECO:0007669"/>
    <property type="project" value="UniProtKB-UniRule"/>
</dbReference>
<accession>A0A1A9RD49</accession>
<protein>
    <recommendedName>
        <fullName evidence="3 9">Guanylate kinase</fullName>
        <ecNumber evidence="2 9">2.7.4.8</ecNumber>
    </recommendedName>
    <alternativeName>
        <fullName evidence="8 9">GMP kinase</fullName>
    </alternativeName>
</protein>
<dbReference type="InterPro" id="IPR008145">
    <property type="entry name" value="GK/Ca_channel_bsu"/>
</dbReference>
<reference evidence="12" key="1">
    <citation type="submission" date="2016-05" db="EMBL/GenBank/DDBJ databases">
        <title>Draft genome of Corynebacterium afermentans subsp. afermentans LCDC 88199T.</title>
        <authorList>
            <person name="Bernier A.-M."/>
            <person name="Bernard K."/>
        </authorList>
    </citation>
    <scope>NUCLEOTIDE SEQUENCE [LARGE SCALE GENOMIC DNA]</scope>
    <source>
        <strain evidence="12">NML04-0072</strain>
    </source>
</reference>
<dbReference type="SMART" id="SM00072">
    <property type="entry name" value="GuKc"/>
    <property type="match status" value="1"/>
</dbReference>
<evidence type="ECO:0000256" key="3">
    <source>
        <dbReference type="ARBA" id="ARBA00016296"/>
    </source>
</evidence>
<dbReference type="PROSITE" id="PS50052">
    <property type="entry name" value="GUANYLATE_KINASE_2"/>
    <property type="match status" value="1"/>
</dbReference>
<sequence>MLCDNTPEFQLKNFRTMQGNIFVISAASGTGKTTLIARLLQHHSDIRVSVSHTTRAPRRGEENGKHYHFVSVPEFERMIEEGQFVEYAKVYGNYYGTSTQSLESLTRQGVDVILEIDTQGAEQIRRLLPQAYSIFIAPPSLVTLEQRLRQRAADAPQVIAVRLAEARNEIEQARLFDYLVVNDDLTAAEAALLHIIKSQRCRLENQIPFLTELLGSSNNA</sequence>
<dbReference type="AlphaFoldDB" id="A0A1A9RD49"/>
<evidence type="ECO:0000256" key="7">
    <source>
        <dbReference type="ARBA" id="ARBA00022840"/>
    </source>
</evidence>
<dbReference type="PROSITE" id="PS00856">
    <property type="entry name" value="GUANYLATE_KINASE_1"/>
    <property type="match status" value="1"/>
</dbReference>
<feature type="domain" description="Guanylate kinase-like" evidence="10">
    <location>
        <begin position="19"/>
        <end position="197"/>
    </location>
</feature>
<evidence type="ECO:0000313" key="11">
    <source>
        <dbReference type="EMBL" id="OAM16745.1"/>
    </source>
</evidence>
<dbReference type="PANTHER" id="PTHR23117:SF13">
    <property type="entry name" value="GUANYLATE KINASE"/>
    <property type="match status" value="1"/>
</dbReference>
<dbReference type="EMBL" id="LXSG01000039">
    <property type="protein sequence ID" value="OAM16745.1"/>
    <property type="molecule type" value="Genomic_DNA"/>
</dbReference>
<dbReference type="Pfam" id="PF00625">
    <property type="entry name" value="Guanylate_kin"/>
    <property type="match status" value="1"/>
</dbReference>
<proteinExistence type="inferred from homology"/>
<dbReference type="HAMAP" id="MF_00328">
    <property type="entry name" value="Guanylate_kinase"/>
    <property type="match status" value="1"/>
</dbReference>
<comment type="catalytic activity">
    <reaction evidence="9">
        <text>GMP + ATP = GDP + ADP</text>
        <dbReference type="Rhea" id="RHEA:20780"/>
        <dbReference type="ChEBI" id="CHEBI:30616"/>
        <dbReference type="ChEBI" id="CHEBI:58115"/>
        <dbReference type="ChEBI" id="CHEBI:58189"/>
        <dbReference type="ChEBI" id="CHEBI:456216"/>
        <dbReference type="EC" id="2.7.4.8"/>
    </reaction>
</comment>
<keyword evidence="5 9" id="KW-0547">Nucleotide-binding</keyword>
<comment type="subcellular location">
    <subcellularLocation>
        <location evidence="9">Cytoplasm</location>
    </subcellularLocation>
</comment>
<evidence type="ECO:0000313" key="12">
    <source>
        <dbReference type="Proteomes" id="UP000077589"/>
    </source>
</evidence>
<dbReference type="Gene3D" id="3.30.63.10">
    <property type="entry name" value="Guanylate Kinase phosphate binding domain"/>
    <property type="match status" value="1"/>
</dbReference>
<feature type="binding site" evidence="9">
    <location>
        <begin position="26"/>
        <end position="33"/>
    </location>
    <ligand>
        <name>ATP</name>
        <dbReference type="ChEBI" id="CHEBI:30616"/>
    </ligand>
</feature>